<evidence type="ECO:0000259" key="1">
    <source>
        <dbReference type="SMART" id="SM00460"/>
    </source>
</evidence>
<keyword evidence="3" id="KW-1185">Reference proteome</keyword>
<accession>A0ABT6Y3G5</accession>
<dbReference type="PANTHER" id="PTHR33490">
    <property type="entry name" value="BLR5614 PROTEIN-RELATED"/>
    <property type="match status" value="1"/>
</dbReference>
<dbReference type="Gene3D" id="2.60.40.2250">
    <property type="match status" value="1"/>
</dbReference>
<sequence length="262" mass="29540">MKLSAGAEFIYQIKEPTPVVTMLRPRSTEGQFIQEDRLILSPYTPILEYIDCFGNVCQRMLLPVGNVTIRSEVVAEVADNVDVNNQAAYVLIENLPSDTLQFLFPSRYCQSDSPVIGRLAVEITKKIWSGYEQVTAISEWIHQNIAYEYGVTESSTTALDILDLKKGVCRDFTHLAISLCRSINIPSRMVVGYVKELKYIDLHAWFEVYLGGKWYAFDAVQDCTTGGRIVIAYGRDATDVALITQFGSSELLNMKVWVEQVE</sequence>
<proteinExistence type="predicted"/>
<dbReference type="Gene3D" id="3.10.620.30">
    <property type="match status" value="1"/>
</dbReference>
<dbReference type="Pfam" id="PF01841">
    <property type="entry name" value="Transglut_core"/>
    <property type="match status" value="1"/>
</dbReference>
<gene>
    <name evidence="2" type="ORF">QM524_02650</name>
</gene>
<protein>
    <submittedName>
        <fullName evidence="2">Transglutaminase family protein</fullName>
    </submittedName>
</protein>
<dbReference type="RefSeq" id="WP_283343360.1">
    <property type="nucleotide sequence ID" value="NZ_JASHIF010000002.1"/>
</dbReference>
<dbReference type="EMBL" id="JASHIF010000002">
    <property type="protein sequence ID" value="MDI9858100.1"/>
    <property type="molecule type" value="Genomic_DNA"/>
</dbReference>
<dbReference type="SMART" id="SM00460">
    <property type="entry name" value="TGc"/>
    <property type="match status" value="1"/>
</dbReference>
<dbReference type="SUPFAM" id="SSF54001">
    <property type="entry name" value="Cysteine proteinases"/>
    <property type="match status" value="1"/>
</dbReference>
<comment type="caution">
    <text evidence="2">The sequence shown here is derived from an EMBL/GenBank/DDBJ whole genome shotgun (WGS) entry which is preliminary data.</text>
</comment>
<name>A0ABT6Y3G5_9BACT</name>
<dbReference type="InterPro" id="IPR002931">
    <property type="entry name" value="Transglutaminase-like"/>
</dbReference>
<dbReference type="PANTHER" id="PTHR33490:SF12">
    <property type="entry name" value="BLL5557 PROTEIN"/>
    <property type="match status" value="1"/>
</dbReference>
<reference evidence="2 3" key="1">
    <citation type="submission" date="2023-05" db="EMBL/GenBank/DDBJ databases">
        <title>Novel species of genus Flectobacillus isolated from stream in China.</title>
        <authorList>
            <person name="Lu H."/>
        </authorList>
    </citation>
    <scope>NUCLEOTIDE SEQUENCE [LARGE SCALE GENOMIC DNA]</scope>
    <source>
        <strain evidence="2 3">KCTC 42575</strain>
    </source>
</reference>
<dbReference type="Proteomes" id="UP001236507">
    <property type="component" value="Unassembled WGS sequence"/>
</dbReference>
<organism evidence="2 3">
    <name type="scientific">Flectobacillus roseus</name>
    <dbReference type="NCBI Taxonomy" id="502259"/>
    <lineage>
        <taxon>Bacteria</taxon>
        <taxon>Pseudomonadati</taxon>
        <taxon>Bacteroidota</taxon>
        <taxon>Cytophagia</taxon>
        <taxon>Cytophagales</taxon>
        <taxon>Flectobacillaceae</taxon>
        <taxon>Flectobacillus</taxon>
    </lineage>
</organism>
<dbReference type="InterPro" id="IPR038765">
    <property type="entry name" value="Papain-like_cys_pep_sf"/>
</dbReference>
<evidence type="ECO:0000313" key="2">
    <source>
        <dbReference type="EMBL" id="MDI9858100.1"/>
    </source>
</evidence>
<evidence type="ECO:0000313" key="3">
    <source>
        <dbReference type="Proteomes" id="UP001236507"/>
    </source>
</evidence>
<feature type="domain" description="Transglutaminase-like" evidence="1">
    <location>
        <begin position="161"/>
        <end position="221"/>
    </location>
</feature>